<dbReference type="EMBL" id="JAHLJV010000154">
    <property type="protein sequence ID" value="KAK1566205.1"/>
    <property type="molecule type" value="Genomic_DNA"/>
</dbReference>
<dbReference type="Proteomes" id="UP001230504">
    <property type="component" value="Unassembled WGS sequence"/>
</dbReference>
<proteinExistence type="predicted"/>
<accession>A0AAD8PJX1</accession>
<sequence length="153" mass="17157">MCDEPVPGRDDPGTTRFWYTFYASDCSTRQVRSKSPPYPSPLEVRLSSVHNSTSGSFCPAARGVIPFWDEGLDGQHFSSSPQGHEERRGWRFETLCDILSSIRLSRLLTHVDKRVLVKDMDHQQPALLQGARWGMLSVLVIPGCSNLLVLPSQ</sequence>
<evidence type="ECO:0000313" key="1">
    <source>
        <dbReference type="EMBL" id="KAK1566205.1"/>
    </source>
</evidence>
<comment type="caution">
    <text evidence="1">The sequence shown here is derived from an EMBL/GenBank/DDBJ whole genome shotgun (WGS) entry which is preliminary data.</text>
</comment>
<keyword evidence="2" id="KW-1185">Reference proteome</keyword>
<evidence type="ECO:0000313" key="2">
    <source>
        <dbReference type="Proteomes" id="UP001230504"/>
    </source>
</evidence>
<organism evidence="1 2">
    <name type="scientific">Colletotrichum navitas</name>
    <dbReference type="NCBI Taxonomy" id="681940"/>
    <lineage>
        <taxon>Eukaryota</taxon>
        <taxon>Fungi</taxon>
        <taxon>Dikarya</taxon>
        <taxon>Ascomycota</taxon>
        <taxon>Pezizomycotina</taxon>
        <taxon>Sordariomycetes</taxon>
        <taxon>Hypocreomycetidae</taxon>
        <taxon>Glomerellales</taxon>
        <taxon>Glomerellaceae</taxon>
        <taxon>Colletotrichum</taxon>
        <taxon>Colletotrichum graminicola species complex</taxon>
    </lineage>
</organism>
<dbReference type="GeneID" id="85444689"/>
<name>A0AAD8PJX1_9PEZI</name>
<dbReference type="AlphaFoldDB" id="A0AAD8PJX1"/>
<protein>
    <submittedName>
        <fullName evidence="1">Uncharacterized protein</fullName>
    </submittedName>
</protein>
<dbReference type="RefSeq" id="XP_060407407.1">
    <property type="nucleotide sequence ID" value="XM_060560449.1"/>
</dbReference>
<reference evidence="1" key="1">
    <citation type="submission" date="2021-06" db="EMBL/GenBank/DDBJ databases">
        <title>Comparative genomics, transcriptomics and evolutionary studies reveal genomic signatures of adaptation to plant cell wall in hemibiotrophic fungi.</title>
        <authorList>
            <consortium name="DOE Joint Genome Institute"/>
            <person name="Baroncelli R."/>
            <person name="Diaz J.F."/>
            <person name="Benocci T."/>
            <person name="Peng M."/>
            <person name="Battaglia E."/>
            <person name="Haridas S."/>
            <person name="Andreopoulos W."/>
            <person name="Labutti K."/>
            <person name="Pangilinan J."/>
            <person name="Floch G.L."/>
            <person name="Makela M.R."/>
            <person name="Henrissat B."/>
            <person name="Grigoriev I.V."/>
            <person name="Crouch J.A."/>
            <person name="De Vries R.P."/>
            <person name="Sukno S.A."/>
            <person name="Thon M.R."/>
        </authorList>
    </citation>
    <scope>NUCLEOTIDE SEQUENCE</scope>
    <source>
        <strain evidence="1">CBS 125086</strain>
    </source>
</reference>
<gene>
    <name evidence="1" type="ORF">LY79DRAFT_584951</name>
</gene>